<evidence type="ECO:0000313" key="3">
    <source>
        <dbReference type="Proteomes" id="UP000068382"/>
    </source>
</evidence>
<dbReference type="RefSeq" id="WP_068245599.1">
    <property type="nucleotide sequence ID" value="NZ_LPUY01000079.1"/>
</dbReference>
<evidence type="ECO:0000256" key="1">
    <source>
        <dbReference type="SAM" id="MobiDB-lite"/>
    </source>
</evidence>
<evidence type="ECO:0000313" key="2">
    <source>
        <dbReference type="EMBL" id="KUP92094.1"/>
    </source>
</evidence>
<dbReference type="Proteomes" id="UP000068382">
    <property type="component" value="Unassembled WGS sequence"/>
</dbReference>
<protein>
    <submittedName>
        <fullName evidence="2">Uncharacterized protein</fullName>
    </submittedName>
</protein>
<comment type="caution">
    <text evidence="2">The sequence shown here is derived from an EMBL/GenBank/DDBJ whole genome shotgun (WGS) entry which is preliminary data.</text>
</comment>
<name>A0A132BUX6_9RHOB</name>
<feature type="region of interest" description="Disordered" evidence="1">
    <location>
        <begin position="114"/>
        <end position="142"/>
    </location>
</feature>
<dbReference type="AlphaFoldDB" id="A0A132BUX6"/>
<dbReference type="OrthoDB" id="7840847at2"/>
<organism evidence="2 3">
    <name type="scientific">Tritonibacter horizontis</name>
    <dbReference type="NCBI Taxonomy" id="1768241"/>
    <lineage>
        <taxon>Bacteria</taxon>
        <taxon>Pseudomonadati</taxon>
        <taxon>Pseudomonadota</taxon>
        <taxon>Alphaproteobacteria</taxon>
        <taxon>Rhodobacterales</taxon>
        <taxon>Paracoccaceae</taxon>
        <taxon>Tritonibacter</taxon>
    </lineage>
</organism>
<accession>A0A132BUX6</accession>
<dbReference type="EMBL" id="LPUY01000079">
    <property type="protein sequence ID" value="KUP92094.1"/>
    <property type="molecule type" value="Genomic_DNA"/>
</dbReference>
<sequence length="354" mass="37794">MYHYTTPPLGISVNLPSAIASANDPHAAALSLSTSDSLTANQLQNHVTQARRAREQLIDRVTKPPEPGWQSAINRISDTVNRMEKVLSFLQLQTSLPARPDADMDALAVYPSGTAMQQSGSTPDVPPSAAESPAALRSASPMAQPEVAVDAAVAREPRVIYVMDEGVMIVGLSDADVASERAQEQMPLGTSVLQTTTTSDQGKSANVVVNLPLTEDQQRASQDLIALARKAYAQLRPENPEQSADLITTTQVGLTGDLEKDPATAPSPERITPAETLHAARDTTQVETPKLAETSTLSARKDPLLAMAEPFARDASEEAAETQQKQQIIALQLDGHNDIIYIVPPAKATMDLIA</sequence>
<reference evidence="2 3" key="1">
    <citation type="submission" date="2015-12" db="EMBL/GenBank/DDBJ databases">
        <title>Genome sequence of the marine Rhodobacteraceae strain O3.65, Candidatus Tritonibacter horizontis.</title>
        <authorList>
            <person name="Poehlein A."/>
            <person name="Giebel H.A."/>
            <person name="Voget S."/>
            <person name="Brinkhoff T."/>
        </authorList>
    </citation>
    <scope>NUCLEOTIDE SEQUENCE [LARGE SCALE GENOMIC DNA]</scope>
    <source>
        <strain evidence="2 3">O3.65</strain>
    </source>
</reference>
<proteinExistence type="predicted"/>
<gene>
    <name evidence="2" type="ORF">TRIHO_31130</name>
</gene>
<keyword evidence="3" id="KW-1185">Reference proteome</keyword>
<feature type="compositionally biased region" description="Polar residues" evidence="1">
    <location>
        <begin position="283"/>
        <end position="298"/>
    </location>
</feature>
<feature type="region of interest" description="Disordered" evidence="1">
    <location>
        <begin position="283"/>
        <end position="302"/>
    </location>
</feature>